<proteinExistence type="predicted"/>
<dbReference type="Proteomes" id="UP001165960">
    <property type="component" value="Unassembled WGS sequence"/>
</dbReference>
<evidence type="ECO:0000313" key="2">
    <source>
        <dbReference type="Proteomes" id="UP001165960"/>
    </source>
</evidence>
<sequence length="70" mass="7673">MAFQAQPASPLGVQPDSSMGYDIDGNDRHYGAQLRALVFAWAICIKYYQVSTHPMVGITCWHGSTPSKVT</sequence>
<name>A0ACC2RI23_9FUNG</name>
<dbReference type="EMBL" id="QTSX02007206">
    <property type="protein sequence ID" value="KAJ9049715.1"/>
    <property type="molecule type" value="Genomic_DNA"/>
</dbReference>
<evidence type="ECO:0000313" key="1">
    <source>
        <dbReference type="EMBL" id="KAJ9049715.1"/>
    </source>
</evidence>
<organism evidence="1 2">
    <name type="scientific">Entomophthora muscae</name>
    <dbReference type="NCBI Taxonomy" id="34485"/>
    <lineage>
        <taxon>Eukaryota</taxon>
        <taxon>Fungi</taxon>
        <taxon>Fungi incertae sedis</taxon>
        <taxon>Zoopagomycota</taxon>
        <taxon>Entomophthoromycotina</taxon>
        <taxon>Entomophthoromycetes</taxon>
        <taxon>Entomophthorales</taxon>
        <taxon>Entomophthoraceae</taxon>
        <taxon>Entomophthora</taxon>
    </lineage>
</organism>
<comment type="caution">
    <text evidence="1">The sequence shown here is derived from an EMBL/GenBank/DDBJ whole genome shotgun (WGS) entry which is preliminary data.</text>
</comment>
<accession>A0ACC2RI23</accession>
<keyword evidence="2" id="KW-1185">Reference proteome</keyword>
<protein>
    <submittedName>
        <fullName evidence="1">Uncharacterized protein</fullName>
    </submittedName>
</protein>
<gene>
    <name evidence="1" type="ORF">DSO57_1021740</name>
</gene>
<reference evidence="1" key="1">
    <citation type="submission" date="2022-04" db="EMBL/GenBank/DDBJ databases">
        <title>Genome of the entomopathogenic fungus Entomophthora muscae.</title>
        <authorList>
            <person name="Elya C."/>
            <person name="Lovett B.R."/>
            <person name="Lee E."/>
            <person name="Macias A.M."/>
            <person name="Hajek A.E."/>
            <person name="De Bivort B.L."/>
            <person name="Kasson M.T."/>
            <person name="De Fine Licht H.H."/>
            <person name="Stajich J.E."/>
        </authorList>
    </citation>
    <scope>NUCLEOTIDE SEQUENCE</scope>
    <source>
        <strain evidence="1">Berkeley</strain>
    </source>
</reference>